<dbReference type="Gene3D" id="3.40.190.10">
    <property type="entry name" value="Periplasmic binding protein-like II"/>
    <property type="match status" value="1"/>
</dbReference>
<name>A0A261SLC2_9BORD</name>
<evidence type="ECO:0000313" key="3">
    <source>
        <dbReference type="EMBL" id="OZI37955.1"/>
    </source>
</evidence>
<dbReference type="PROSITE" id="PS51318">
    <property type="entry name" value="TAT"/>
    <property type="match status" value="1"/>
</dbReference>
<dbReference type="CDD" id="cd07012">
    <property type="entry name" value="PBP2_Bug_TTT"/>
    <property type="match status" value="1"/>
</dbReference>
<gene>
    <name evidence="3" type="ORF">CAL29_06225</name>
</gene>
<evidence type="ECO:0000313" key="4">
    <source>
        <dbReference type="Proteomes" id="UP000216020"/>
    </source>
</evidence>
<keyword evidence="4" id="KW-1185">Reference proteome</keyword>
<keyword evidence="2" id="KW-0732">Signal</keyword>
<protein>
    <submittedName>
        <fullName evidence="3">LacI family transcriptional regulator</fullName>
    </submittedName>
</protein>
<dbReference type="InterPro" id="IPR042100">
    <property type="entry name" value="Bug_dom1"/>
</dbReference>
<dbReference type="InterPro" id="IPR006311">
    <property type="entry name" value="TAT_signal"/>
</dbReference>
<feature type="chain" id="PRO_5012130542" evidence="2">
    <location>
        <begin position="28"/>
        <end position="328"/>
    </location>
</feature>
<dbReference type="OrthoDB" id="8678477at2"/>
<feature type="signal peptide" evidence="2">
    <location>
        <begin position="1"/>
        <end position="27"/>
    </location>
</feature>
<organism evidence="3 4">
    <name type="scientific">Bordetella genomosp. 10</name>
    <dbReference type="NCBI Taxonomy" id="1416804"/>
    <lineage>
        <taxon>Bacteria</taxon>
        <taxon>Pseudomonadati</taxon>
        <taxon>Pseudomonadota</taxon>
        <taxon>Betaproteobacteria</taxon>
        <taxon>Burkholderiales</taxon>
        <taxon>Alcaligenaceae</taxon>
        <taxon>Bordetella</taxon>
    </lineage>
</organism>
<dbReference type="SUPFAM" id="SSF53850">
    <property type="entry name" value="Periplasmic binding protein-like II"/>
    <property type="match status" value="1"/>
</dbReference>
<dbReference type="PANTHER" id="PTHR42928:SF5">
    <property type="entry name" value="BLR1237 PROTEIN"/>
    <property type="match status" value="1"/>
</dbReference>
<evidence type="ECO:0000256" key="1">
    <source>
        <dbReference type="ARBA" id="ARBA00006987"/>
    </source>
</evidence>
<dbReference type="PIRSF" id="PIRSF017082">
    <property type="entry name" value="YflP"/>
    <property type="match status" value="1"/>
</dbReference>
<dbReference type="Gene3D" id="3.40.190.150">
    <property type="entry name" value="Bordetella uptake gene, domain 1"/>
    <property type="match status" value="1"/>
</dbReference>
<dbReference type="InterPro" id="IPR005064">
    <property type="entry name" value="BUG"/>
</dbReference>
<accession>A0A261SLC2</accession>
<comment type="similarity">
    <text evidence="1">Belongs to the UPF0065 (bug) family.</text>
</comment>
<dbReference type="Pfam" id="PF03401">
    <property type="entry name" value="TctC"/>
    <property type="match status" value="1"/>
</dbReference>
<dbReference type="EMBL" id="NEVM01000001">
    <property type="protein sequence ID" value="OZI37955.1"/>
    <property type="molecule type" value="Genomic_DNA"/>
</dbReference>
<proteinExistence type="inferred from homology"/>
<comment type="caution">
    <text evidence="3">The sequence shown here is derived from an EMBL/GenBank/DDBJ whole genome shotgun (WGS) entry which is preliminary data.</text>
</comment>
<sequence>MDHQRRVLLAGMAAAAAGFTLPSLARADTKYPSGPITMIVPFPPGGGTDAASRLIAQFMGQSTGWNIVVENRAGAGGNIGLGLLSRAKPDGLTIGMGQTSNLAINPSLYPKMPYDSLKDFVPIVLVAGQPVVLVVSATSRYKTLADVVTAAKAKPEAITMASAGIGTVGHLAGAMFMQAAGVKFLHVPHPGAANAVSNMIGGQVDIYFATPATVLPLISSGKLRPLAVTSKDRLKALPDTPAIAEQGYADFDARDWKGLVAPAGTPGDVVRQINTVVNEALKKPLTIERFAAEGSTPIGGTPEDFATFLKSEYKRWGDTVRASGAKME</sequence>
<dbReference type="AlphaFoldDB" id="A0A261SLC2"/>
<dbReference type="PANTHER" id="PTHR42928">
    <property type="entry name" value="TRICARBOXYLATE-BINDING PROTEIN"/>
    <property type="match status" value="1"/>
</dbReference>
<reference evidence="4" key="1">
    <citation type="submission" date="2017-05" db="EMBL/GenBank/DDBJ databases">
        <title>Complete and WGS of Bordetella genogroups.</title>
        <authorList>
            <person name="Spilker T."/>
            <person name="Lipuma J."/>
        </authorList>
    </citation>
    <scope>NUCLEOTIDE SEQUENCE [LARGE SCALE GENOMIC DNA]</scope>
    <source>
        <strain evidence="4">AU16122</strain>
    </source>
</reference>
<dbReference type="Proteomes" id="UP000216020">
    <property type="component" value="Unassembled WGS sequence"/>
</dbReference>
<evidence type="ECO:0000256" key="2">
    <source>
        <dbReference type="SAM" id="SignalP"/>
    </source>
</evidence>
<dbReference type="RefSeq" id="WP_094852058.1">
    <property type="nucleotide sequence ID" value="NZ_NEVM01000001.1"/>
</dbReference>